<reference evidence="9 10" key="2">
    <citation type="submission" date="2017-04" db="EMBL/GenBank/DDBJ databases">
        <title>CpG methylation of centromeres and impact of large insertions on vertebrate speciation.</title>
        <authorList>
            <person name="Ichikawa K."/>
            <person name="Yoshimura J."/>
            <person name="Morishita S."/>
        </authorList>
    </citation>
    <scope>NUCLEOTIDE SEQUENCE</scope>
    <source>
        <strain evidence="9 10">HSOK</strain>
    </source>
</reference>
<evidence type="ECO:0000256" key="4">
    <source>
        <dbReference type="ARBA" id="ARBA00022741"/>
    </source>
</evidence>
<keyword evidence="5" id="KW-0418">Kinase</keyword>
<dbReference type="PANTHER" id="PTHR22988">
    <property type="entry name" value="MYOTONIC DYSTROPHY S/T KINASE-RELATED"/>
    <property type="match status" value="1"/>
</dbReference>
<dbReference type="InterPro" id="IPR011009">
    <property type="entry name" value="Kinase-like_dom_sf"/>
</dbReference>
<dbReference type="SMART" id="SM00133">
    <property type="entry name" value="S_TK_X"/>
    <property type="match status" value="1"/>
</dbReference>
<dbReference type="FunFam" id="1.10.510.10:FF:000874">
    <property type="entry name" value="Non-specific serine/threonine protein kinase"/>
    <property type="match status" value="1"/>
</dbReference>
<dbReference type="SMART" id="SM00220">
    <property type="entry name" value="S_TKc"/>
    <property type="match status" value="1"/>
</dbReference>
<evidence type="ECO:0000256" key="5">
    <source>
        <dbReference type="ARBA" id="ARBA00022777"/>
    </source>
</evidence>
<keyword evidence="6" id="KW-0067">ATP-binding</keyword>
<dbReference type="Ensembl" id="ENSORLT00015022599.1">
    <property type="protein sequence ID" value="ENSORLP00015014858.1"/>
    <property type="gene ID" value="ENSORLG00015015812.1"/>
</dbReference>
<evidence type="ECO:0000256" key="6">
    <source>
        <dbReference type="ARBA" id="ARBA00022840"/>
    </source>
</evidence>
<accession>A0A3P9I4T2</accession>
<dbReference type="EC" id="2.7.11.1" evidence="1"/>
<sequence>ALGSAPSPALPGRLAPGQGGNLTHEKLTWLQSIIRSPHHASSLTPSWKTRLLPSRPSSLLLWSSKYPGIYPLFINAFPTVKSIKTFPIEHAASRASFREEREVLLRGDKRWITELHYAFQDDNYLYLAMDYYPGGDLLTLLSKFGDRIPEAMAQFYLAQMVLAIDSVHRLGYVHRDIKPDNILLAANGHIRLGDFGSCLRLQEDGMIHSSVAVGTPDYLSPEILRTVQRGEGYGLECDWWALGICAYEMLLGITPFYSESISETYAKIINFQVHKLRDYIIVKKACSLISGLICERETRLGRKGSSDFKSHLFFHGVDWDSLHDRPAPFLPEVSNPTDTSNFDLETLSDVMNRAPIGVHLAFIGYSYNTIRSNDYSRPG</sequence>
<dbReference type="SUPFAM" id="SSF56112">
    <property type="entry name" value="Protein kinase-like (PK-like)"/>
    <property type="match status" value="1"/>
</dbReference>
<dbReference type="Pfam" id="PF00069">
    <property type="entry name" value="Pkinase"/>
    <property type="match status" value="1"/>
</dbReference>
<dbReference type="Gene3D" id="1.10.510.10">
    <property type="entry name" value="Transferase(Phosphotransferase) domain 1"/>
    <property type="match status" value="1"/>
</dbReference>
<dbReference type="PANTHER" id="PTHR22988:SF79">
    <property type="entry name" value="LOW QUALITY PROTEIN: MYOTONIN-PROTEIN KINASE"/>
    <property type="match status" value="1"/>
</dbReference>
<dbReference type="InterPro" id="IPR000719">
    <property type="entry name" value="Prot_kinase_dom"/>
</dbReference>
<protein>
    <recommendedName>
        <fullName evidence="1">non-specific serine/threonine protein kinase</fullName>
        <ecNumber evidence="1">2.7.11.1</ecNumber>
    </recommendedName>
</protein>
<reference evidence="9" key="3">
    <citation type="submission" date="2025-08" db="UniProtKB">
        <authorList>
            <consortium name="Ensembl"/>
        </authorList>
    </citation>
    <scope>IDENTIFICATION</scope>
    <source>
        <strain evidence="9">HSOK</strain>
    </source>
</reference>
<evidence type="ECO:0000256" key="2">
    <source>
        <dbReference type="ARBA" id="ARBA00022527"/>
    </source>
</evidence>
<evidence type="ECO:0000313" key="9">
    <source>
        <dbReference type="Ensembl" id="ENSORLP00015014858.1"/>
    </source>
</evidence>
<evidence type="ECO:0000259" key="8">
    <source>
        <dbReference type="PROSITE" id="PS51285"/>
    </source>
</evidence>
<keyword evidence="4" id="KW-0547">Nucleotide-binding</keyword>
<dbReference type="PROSITE" id="PS00108">
    <property type="entry name" value="PROTEIN_KINASE_ST"/>
    <property type="match status" value="1"/>
</dbReference>
<feature type="domain" description="AGC-kinase C-terminal" evidence="8">
    <location>
        <begin position="315"/>
        <end position="377"/>
    </location>
</feature>
<keyword evidence="3" id="KW-0808">Transferase</keyword>
<feature type="domain" description="Protein kinase" evidence="7">
    <location>
        <begin position="55"/>
        <end position="314"/>
    </location>
</feature>
<dbReference type="PROSITE" id="PS50011">
    <property type="entry name" value="PROTEIN_KINASE_DOM"/>
    <property type="match status" value="1"/>
</dbReference>
<dbReference type="AlphaFoldDB" id="A0A3P9I4T2"/>
<keyword evidence="2" id="KW-0723">Serine/threonine-protein kinase</keyword>
<evidence type="ECO:0000313" key="10">
    <source>
        <dbReference type="Proteomes" id="UP000265200"/>
    </source>
</evidence>
<organism evidence="9 10">
    <name type="scientific">Oryzias latipes</name>
    <name type="common">Japanese rice fish</name>
    <name type="synonym">Japanese killifish</name>
    <dbReference type="NCBI Taxonomy" id="8090"/>
    <lineage>
        <taxon>Eukaryota</taxon>
        <taxon>Metazoa</taxon>
        <taxon>Chordata</taxon>
        <taxon>Craniata</taxon>
        <taxon>Vertebrata</taxon>
        <taxon>Euteleostomi</taxon>
        <taxon>Actinopterygii</taxon>
        <taxon>Neopterygii</taxon>
        <taxon>Teleostei</taxon>
        <taxon>Neoteleostei</taxon>
        <taxon>Acanthomorphata</taxon>
        <taxon>Ovalentaria</taxon>
        <taxon>Atherinomorphae</taxon>
        <taxon>Beloniformes</taxon>
        <taxon>Adrianichthyidae</taxon>
        <taxon>Oryziinae</taxon>
        <taxon>Oryzias</taxon>
    </lineage>
</organism>
<proteinExistence type="predicted"/>
<dbReference type="PROSITE" id="PS51285">
    <property type="entry name" value="AGC_KINASE_CTER"/>
    <property type="match status" value="1"/>
</dbReference>
<dbReference type="GO" id="GO:0004674">
    <property type="term" value="F:protein serine/threonine kinase activity"/>
    <property type="evidence" value="ECO:0007669"/>
    <property type="project" value="UniProtKB-KW"/>
</dbReference>
<name>A0A3P9I4T2_ORYLA</name>
<reference key="1">
    <citation type="journal article" date="2007" name="Nature">
        <title>The medaka draft genome and insights into vertebrate genome evolution.</title>
        <authorList>
            <person name="Kasahara M."/>
            <person name="Naruse K."/>
            <person name="Sasaki S."/>
            <person name="Nakatani Y."/>
            <person name="Qu W."/>
            <person name="Ahsan B."/>
            <person name="Yamada T."/>
            <person name="Nagayasu Y."/>
            <person name="Doi K."/>
            <person name="Kasai Y."/>
            <person name="Jindo T."/>
            <person name="Kobayashi D."/>
            <person name="Shimada A."/>
            <person name="Toyoda A."/>
            <person name="Kuroki Y."/>
            <person name="Fujiyama A."/>
            <person name="Sasaki T."/>
            <person name="Shimizu A."/>
            <person name="Asakawa S."/>
            <person name="Shimizu N."/>
            <person name="Hashimoto S."/>
            <person name="Yang J."/>
            <person name="Lee Y."/>
            <person name="Matsushima K."/>
            <person name="Sugano S."/>
            <person name="Sakaizumi M."/>
            <person name="Narita T."/>
            <person name="Ohishi K."/>
            <person name="Haga S."/>
            <person name="Ohta F."/>
            <person name="Nomoto H."/>
            <person name="Nogata K."/>
            <person name="Morishita T."/>
            <person name="Endo T."/>
            <person name="Shin-I T."/>
            <person name="Takeda H."/>
            <person name="Morishita S."/>
            <person name="Kohara Y."/>
        </authorList>
    </citation>
    <scope>NUCLEOTIDE SEQUENCE [LARGE SCALE GENOMIC DNA]</scope>
    <source>
        <strain>Hd-rR</strain>
    </source>
</reference>
<dbReference type="InterPro" id="IPR008271">
    <property type="entry name" value="Ser/Thr_kinase_AS"/>
</dbReference>
<evidence type="ECO:0000259" key="7">
    <source>
        <dbReference type="PROSITE" id="PS50011"/>
    </source>
</evidence>
<dbReference type="Proteomes" id="UP000265200">
    <property type="component" value="Chromosome 14"/>
</dbReference>
<dbReference type="GO" id="GO:0005524">
    <property type="term" value="F:ATP binding"/>
    <property type="evidence" value="ECO:0007669"/>
    <property type="project" value="UniProtKB-KW"/>
</dbReference>
<dbReference type="InterPro" id="IPR050839">
    <property type="entry name" value="Rho-assoc_Ser/Thr_Kinase"/>
</dbReference>
<dbReference type="InterPro" id="IPR000961">
    <property type="entry name" value="AGC-kinase_C"/>
</dbReference>
<reference evidence="9" key="4">
    <citation type="submission" date="2025-09" db="UniProtKB">
        <authorList>
            <consortium name="Ensembl"/>
        </authorList>
    </citation>
    <scope>IDENTIFICATION</scope>
    <source>
        <strain evidence="9">HSOK</strain>
    </source>
</reference>
<evidence type="ECO:0000256" key="3">
    <source>
        <dbReference type="ARBA" id="ARBA00022679"/>
    </source>
</evidence>
<dbReference type="Gene3D" id="3.30.200.20">
    <property type="entry name" value="Phosphorylase Kinase, domain 1"/>
    <property type="match status" value="1"/>
</dbReference>
<evidence type="ECO:0000256" key="1">
    <source>
        <dbReference type="ARBA" id="ARBA00012513"/>
    </source>
</evidence>